<organism evidence="2 3">
    <name type="scientific">Ditylenchus destructor</name>
    <dbReference type="NCBI Taxonomy" id="166010"/>
    <lineage>
        <taxon>Eukaryota</taxon>
        <taxon>Metazoa</taxon>
        <taxon>Ecdysozoa</taxon>
        <taxon>Nematoda</taxon>
        <taxon>Chromadorea</taxon>
        <taxon>Rhabditida</taxon>
        <taxon>Tylenchina</taxon>
        <taxon>Tylenchomorpha</taxon>
        <taxon>Sphaerularioidea</taxon>
        <taxon>Anguinidae</taxon>
        <taxon>Anguininae</taxon>
        <taxon>Ditylenchus</taxon>
    </lineage>
</organism>
<proteinExistence type="predicted"/>
<feature type="region of interest" description="Disordered" evidence="1">
    <location>
        <begin position="1"/>
        <end position="22"/>
    </location>
</feature>
<keyword evidence="3" id="KW-1185">Reference proteome</keyword>
<dbReference type="EMBL" id="JAKKPZ010001001">
    <property type="protein sequence ID" value="KAI1691079.1"/>
    <property type="molecule type" value="Genomic_DNA"/>
</dbReference>
<gene>
    <name evidence="2" type="ORF">DdX_22123</name>
</gene>
<evidence type="ECO:0000313" key="2">
    <source>
        <dbReference type="EMBL" id="KAI1691079.1"/>
    </source>
</evidence>
<evidence type="ECO:0000256" key="1">
    <source>
        <dbReference type="SAM" id="MobiDB-lite"/>
    </source>
</evidence>
<evidence type="ECO:0000313" key="3">
    <source>
        <dbReference type="Proteomes" id="UP001201812"/>
    </source>
</evidence>
<protein>
    <submittedName>
        <fullName evidence="2">Uncharacterized protein</fullName>
    </submittedName>
</protein>
<name>A0AAD4MET5_9BILA</name>
<accession>A0AAD4MET5</accession>
<dbReference type="Proteomes" id="UP001201812">
    <property type="component" value="Unassembled WGS sequence"/>
</dbReference>
<comment type="caution">
    <text evidence="2">The sequence shown here is derived from an EMBL/GenBank/DDBJ whole genome shotgun (WGS) entry which is preliminary data.</text>
</comment>
<dbReference type="AlphaFoldDB" id="A0AAD4MET5"/>
<reference evidence="2" key="1">
    <citation type="submission" date="2022-01" db="EMBL/GenBank/DDBJ databases">
        <title>Genome Sequence Resource for Two Populations of Ditylenchus destructor, the Migratory Endoparasitic Phytonematode.</title>
        <authorList>
            <person name="Zhang H."/>
            <person name="Lin R."/>
            <person name="Xie B."/>
        </authorList>
    </citation>
    <scope>NUCLEOTIDE SEQUENCE</scope>
    <source>
        <strain evidence="2">BazhouSP</strain>
    </source>
</reference>
<sequence>MSIETALSERRSRRTSGSMEVSRRIGAGRVLPHGGCGRQGARDRDGIRVLAKYAQADVRNGEELLRAPVHQMGAFVGGANLEVMPEAEGKKAVTALGLLRRNLQQVVLPKLVIRRELSQCALLATRLPAARFARRNHHTLGIRRPQSMVVSHSCSGFISPRPL</sequence>